<reference evidence="2 3" key="1">
    <citation type="submission" date="2017-09" db="EMBL/GenBank/DDBJ databases">
        <title>WGS assembly of Aquilegia coerulea Goldsmith.</title>
        <authorList>
            <person name="Hodges S."/>
            <person name="Kramer E."/>
            <person name="Nordborg M."/>
            <person name="Tomkins J."/>
            <person name="Borevitz J."/>
            <person name="Derieg N."/>
            <person name="Yan J."/>
            <person name="Mihaltcheva S."/>
            <person name="Hayes R.D."/>
            <person name="Rokhsar D."/>
        </authorList>
    </citation>
    <scope>NUCLEOTIDE SEQUENCE [LARGE SCALE GENOMIC DNA]</scope>
    <source>
        <strain evidence="3">cv. Goldsmith</strain>
    </source>
</reference>
<evidence type="ECO:0008006" key="4">
    <source>
        <dbReference type="Google" id="ProtNLM"/>
    </source>
</evidence>
<proteinExistence type="predicted"/>
<dbReference type="EMBL" id="KZ305066">
    <property type="protein sequence ID" value="PIA31698.1"/>
    <property type="molecule type" value="Genomic_DNA"/>
</dbReference>
<feature type="chain" id="PRO_5013882146" description="4Fe-4S ferredoxin-type domain-containing protein" evidence="1">
    <location>
        <begin position="29"/>
        <end position="256"/>
    </location>
</feature>
<sequence>MAMNLMSSLFVISYSLFILFLHFSSSLAVRPGPIQDKNACNCNFCPASQPLGKLCRVACKATCLHLVTMPISTIPPKDELVAACLCTQCQVSPYYCTPQCRHQCGVMMPIASKDDGEEEKNRKCWECSSPSGRCCWPPNDVIVTEEEKNRKCWECSSPSGRCCWPPNDVIVTEEEKNRKCWECSSPFGRCCWPPNDVIVTEEEKNRKCWECSSPSGRCCWPPNDNISVREEVKNPRKCWPCPGTITGWCCGSGVKE</sequence>
<name>A0A2G5CKA7_AQUCA</name>
<dbReference type="Proteomes" id="UP000230069">
    <property type="component" value="Unassembled WGS sequence"/>
</dbReference>
<dbReference type="AlphaFoldDB" id="A0A2G5CKA7"/>
<evidence type="ECO:0000313" key="2">
    <source>
        <dbReference type="EMBL" id="PIA31698.1"/>
    </source>
</evidence>
<organism evidence="2 3">
    <name type="scientific">Aquilegia coerulea</name>
    <name type="common">Rocky mountain columbine</name>
    <dbReference type="NCBI Taxonomy" id="218851"/>
    <lineage>
        <taxon>Eukaryota</taxon>
        <taxon>Viridiplantae</taxon>
        <taxon>Streptophyta</taxon>
        <taxon>Embryophyta</taxon>
        <taxon>Tracheophyta</taxon>
        <taxon>Spermatophyta</taxon>
        <taxon>Magnoliopsida</taxon>
        <taxon>Ranunculales</taxon>
        <taxon>Ranunculaceae</taxon>
        <taxon>Thalictroideae</taxon>
        <taxon>Aquilegia</taxon>
    </lineage>
</organism>
<evidence type="ECO:0000256" key="1">
    <source>
        <dbReference type="SAM" id="SignalP"/>
    </source>
</evidence>
<feature type="signal peptide" evidence="1">
    <location>
        <begin position="1"/>
        <end position="28"/>
    </location>
</feature>
<gene>
    <name evidence="2" type="ORF">AQUCO_04900177v1</name>
</gene>
<evidence type="ECO:0000313" key="3">
    <source>
        <dbReference type="Proteomes" id="UP000230069"/>
    </source>
</evidence>
<protein>
    <recommendedName>
        <fullName evidence="4">4Fe-4S ferredoxin-type domain-containing protein</fullName>
    </recommendedName>
</protein>
<accession>A0A2G5CKA7</accession>
<keyword evidence="3" id="KW-1185">Reference proteome</keyword>
<keyword evidence="1" id="KW-0732">Signal</keyword>